<dbReference type="Proteomes" id="UP001153709">
    <property type="component" value="Chromosome 4"/>
</dbReference>
<dbReference type="OrthoDB" id="6806812at2759"/>
<evidence type="ECO:0000256" key="1">
    <source>
        <dbReference type="SAM" id="MobiDB-lite"/>
    </source>
</evidence>
<dbReference type="AlphaFoldDB" id="A0A9N9SZK8"/>
<name>A0A9N9SZK8_DIABA</name>
<reference evidence="2" key="1">
    <citation type="submission" date="2022-01" db="EMBL/GenBank/DDBJ databases">
        <authorList>
            <person name="King R."/>
        </authorList>
    </citation>
    <scope>NUCLEOTIDE SEQUENCE</scope>
</reference>
<gene>
    <name evidence="2" type="ORF">DIABBA_LOCUS6156</name>
</gene>
<evidence type="ECO:0000313" key="2">
    <source>
        <dbReference type="EMBL" id="CAG9832702.1"/>
    </source>
</evidence>
<proteinExistence type="predicted"/>
<dbReference type="EMBL" id="OU898279">
    <property type="protein sequence ID" value="CAG9832702.1"/>
    <property type="molecule type" value="Genomic_DNA"/>
</dbReference>
<accession>A0A9N9SZK8</accession>
<keyword evidence="3" id="KW-1185">Reference proteome</keyword>
<feature type="compositionally biased region" description="Basic and acidic residues" evidence="1">
    <location>
        <begin position="46"/>
        <end position="60"/>
    </location>
</feature>
<organism evidence="2 3">
    <name type="scientific">Diabrotica balteata</name>
    <name type="common">Banded cucumber beetle</name>
    <dbReference type="NCBI Taxonomy" id="107213"/>
    <lineage>
        <taxon>Eukaryota</taxon>
        <taxon>Metazoa</taxon>
        <taxon>Ecdysozoa</taxon>
        <taxon>Arthropoda</taxon>
        <taxon>Hexapoda</taxon>
        <taxon>Insecta</taxon>
        <taxon>Pterygota</taxon>
        <taxon>Neoptera</taxon>
        <taxon>Endopterygota</taxon>
        <taxon>Coleoptera</taxon>
        <taxon>Polyphaga</taxon>
        <taxon>Cucujiformia</taxon>
        <taxon>Chrysomeloidea</taxon>
        <taxon>Chrysomelidae</taxon>
        <taxon>Galerucinae</taxon>
        <taxon>Diabroticina</taxon>
        <taxon>Diabroticites</taxon>
        <taxon>Diabrotica</taxon>
    </lineage>
</organism>
<feature type="region of interest" description="Disordered" evidence="1">
    <location>
        <begin position="46"/>
        <end position="75"/>
    </location>
</feature>
<protein>
    <submittedName>
        <fullName evidence="2">Uncharacterized protein</fullName>
    </submittedName>
</protein>
<evidence type="ECO:0000313" key="3">
    <source>
        <dbReference type="Proteomes" id="UP001153709"/>
    </source>
</evidence>
<sequence>MTIPTDTMDTTTVKHISQIQDGKTLIEETNITTTMDNLRLIKEGEDEQGHQEIHNVEVENNRAGPSFRESTPKMN</sequence>